<name>A0A0R1WR21_9LACO</name>
<feature type="transmembrane region" description="Helical" evidence="6">
    <location>
        <begin position="145"/>
        <end position="171"/>
    </location>
</feature>
<evidence type="ECO:0000256" key="5">
    <source>
        <dbReference type="ARBA" id="ARBA00023136"/>
    </source>
</evidence>
<comment type="function">
    <text evidence="6">Catalyzes the transfer of a lysyl group from L-lysyl-tRNA(Lys) to membrane-bound phosphatidylglycerol (PG), which produces lysylphosphatidylglycerol (LPG), a major component of the bacterial membrane with a positive net charge. LPG synthesis contributes to bacterial virulence as it is involved in the resistance mechanism against cationic antimicrobial peptides (CAMP) produces by the host's immune system (defensins, cathelicidins) and by the competing microorganisms.</text>
</comment>
<gene>
    <name evidence="6" type="primary">mprF</name>
    <name evidence="7" type="ORF">FC40_GL000132</name>
</gene>
<dbReference type="EC" id="2.3.2.3" evidence="6"/>
<comment type="catalytic activity">
    <reaction evidence="6">
        <text>L-lysyl-tRNA(Lys) + a 1,2-diacyl-sn-glycero-3-phospho-(1'-sn-glycerol) = a 1,2-diacyl-sn-glycero-3-phospho-1'-(3'-O-L-lysyl)-sn-glycerol + tRNA(Lys)</text>
        <dbReference type="Rhea" id="RHEA:10668"/>
        <dbReference type="Rhea" id="RHEA-COMP:9696"/>
        <dbReference type="Rhea" id="RHEA-COMP:9697"/>
        <dbReference type="ChEBI" id="CHEBI:64716"/>
        <dbReference type="ChEBI" id="CHEBI:75792"/>
        <dbReference type="ChEBI" id="CHEBI:78442"/>
        <dbReference type="ChEBI" id="CHEBI:78529"/>
        <dbReference type="EC" id="2.3.2.3"/>
    </reaction>
</comment>
<comment type="caution">
    <text evidence="7">The sequence shown here is derived from an EMBL/GenBank/DDBJ whole genome shotgun (WGS) entry which is preliminary data.</text>
</comment>
<keyword evidence="6" id="KW-0808">Transferase</keyword>
<evidence type="ECO:0000256" key="2">
    <source>
        <dbReference type="ARBA" id="ARBA00022475"/>
    </source>
</evidence>
<comment type="subcellular location">
    <subcellularLocation>
        <location evidence="1 6">Cell membrane</location>
        <topology evidence="1 6">Multi-pass membrane protein</topology>
    </subcellularLocation>
</comment>
<comment type="similarity">
    <text evidence="6">Belongs to the LPG synthase family.</text>
</comment>
<dbReference type="Pfam" id="PF03706">
    <property type="entry name" value="LPG_synthase_TM"/>
    <property type="match status" value="1"/>
</dbReference>
<keyword evidence="3 6" id="KW-0812">Transmembrane</keyword>
<protein>
    <recommendedName>
        <fullName evidence="6">Phosphatidylglycerol lysyltransferase</fullName>
        <ecNumber evidence="6">2.3.2.3</ecNumber>
    </recommendedName>
    <alternativeName>
        <fullName evidence="6">Lysylphosphatidylglycerol synthase</fullName>
    </alternativeName>
</protein>
<sequence>MLEQLFNGITPFSTGGQPAQLFALTQSGIDAGRATSSTLMKFVVYQAMIVVNFIICLIIGFEFIAEKVHMLSILLILGFVAHFAVIVGLLLVMYWYNFTKKLVDICLKPVSWINQEKHRKWQMVLEEKIQNFYEESLGLKSDWKLLLKVCIYTLIQLILYYAIPYFILLSLGVTKANVILVISMHVLIVMIISLFPIPGGAGGAEYSFSIIFSSFIGSGSKLVLAMLLWRFVTYYFGMIAGLVALLVVPKKVKYIEKK</sequence>
<dbReference type="EMBL" id="AZGD01000005">
    <property type="protein sequence ID" value="KRM20330.1"/>
    <property type="molecule type" value="Genomic_DNA"/>
</dbReference>
<dbReference type="AlphaFoldDB" id="A0A0R1WR21"/>
<dbReference type="PATRIC" id="fig|1423755.3.peg.144"/>
<organism evidence="7 8">
    <name type="scientific">Ligilactobacillus hayakitensis DSM 18933 = JCM 14209</name>
    <dbReference type="NCBI Taxonomy" id="1423755"/>
    <lineage>
        <taxon>Bacteria</taxon>
        <taxon>Bacillati</taxon>
        <taxon>Bacillota</taxon>
        <taxon>Bacilli</taxon>
        <taxon>Lactobacillales</taxon>
        <taxon>Lactobacillaceae</taxon>
        <taxon>Ligilactobacillus</taxon>
    </lineage>
</organism>
<dbReference type="GO" id="GO:0050071">
    <property type="term" value="F:phosphatidylglycerol lysyltransferase activity"/>
    <property type="evidence" value="ECO:0007669"/>
    <property type="project" value="UniProtKB-EC"/>
</dbReference>
<evidence type="ECO:0000256" key="1">
    <source>
        <dbReference type="ARBA" id="ARBA00004651"/>
    </source>
</evidence>
<dbReference type="GO" id="GO:0005886">
    <property type="term" value="C:plasma membrane"/>
    <property type="evidence" value="ECO:0007669"/>
    <property type="project" value="UniProtKB-SubCell"/>
</dbReference>
<dbReference type="GO" id="GO:0006629">
    <property type="term" value="P:lipid metabolic process"/>
    <property type="evidence" value="ECO:0007669"/>
    <property type="project" value="UniProtKB-KW"/>
</dbReference>
<dbReference type="GO" id="GO:0046677">
    <property type="term" value="P:response to antibiotic"/>
    <property type="evidence" value="ECO:0007669"/>
    <property type="project" value="UniProtKB-KW"/>
</dbReference>
<dbReference type="InterPro" id="IPR022791">
    <property type="entry name" value="L-PG_synthase/AglD"/>
</dbReference>
<dbReference type="eggNOG" id="COG0392">
    <property type="taxonomic scope" value="Bacteria"/>
</dbReference>
<evidence type="ECO:0000313" key="8">
    <source>
        <dbReference type="Proteomes" id="UP000051054"/>
    </source>
</evidence>
<evidence type="ECO:0000256" key="3">
    <source>
        <dbReference type="ARBA" id="ARBA00022692"/>
    </source>
</evidence>
<evidence type="ECO:0000313" key="7">
    <source>
        <dbReference type="EMBL" id="KRM20330.1"/>
    </source>
</evidence>
<keyword evidence="6" id="KW-0046">Antibiotic resistance</keyword>
<keyword evidence="5 6" id="KW-0472">Membrane</keyword>
<reference evidence="7 8" key="1">
    <citation type="journal article" date="2015" name="Genome Announc.">
        <title>Expanding the biotechnology potential of lactobacilli through comparative genomics of 213 strains and associated genera.</title>
        <authorList>
            <person name="Sun Z."/>
            <person name="Harris H.M."/>
            <person name="McCann A."/>
            <person name="Guo C."/>
            <person name="Argimon S."/>
            <person name="Zhang W."/>
            <person name="Yang X."/>
            <person name="Jeffery I.B."/>
            <person name="Cooney J.C."/>
            <person name="Kagawa T.F."/>
            <person name="Liu W."/>
            <person name="Song Y."/>
            <person name="Salvetti E."/>
            <person name="Wrobel A."/>
            <person name="Rasinkangas P."/>
            <person name="Parkhill J."/>
            <person name="Rea M.C."/>
            <person name="O'Sullivan O."/>
            <person name="Ritari J."/>
            <person name="Douillard F.P."/>
            <person name="Paul Ross R."/>
            <person name="Yang R."/>
            <person name="Briner A.E."/>
            <person name="Felis G.E."/>
            <person name="de Vos W.M."/>
            <person name="Barrangou R."/>
            <person name="Klaenhammer T.R."/>
            <person name="Caufield P.W."/>
            <person name="Cui Y."/>
            <person name="Zhang H."/>
            <person name="O'Toole P.W."/>
        </authorList>
    </citation>
    <scope>NUCLEOTIDE SEQUENCE [LARGE SCALE GENOMIC DNA]</scope>
    <source>
        <strain evidence="7 8">DSM 18933</strain>
    </source>
</reference>
<evidence type="ECO:0000256" key="6">
    <source>
        <dbReference type="RuleBase" id="RU363042"/>
    </source>
</evidence>
<dbReference type="Proteomes" id="UP000051054">
    <property type="component" value="Unassembled WGS sequence"/>
</dbReference>
<proteinExistence type="inferred from homology"/>
<feature type="transmembrane region" description="Helical" evidence="6">
    <location>
        <begin position="42"/>
        <end position="61"/>
    </location>
</feature>
<keyword evidence="2" id="KW-1003">Cell membrane</keyword>
<keyword evidence="4 6" id="KW-1133">Transmembrane helix</keyword>
<feature type="transmembrane region" description="Helical" evidence="6">
    <location>
        <begin position="73"/>
        <end position="96"/>
    </location>
</feature>
<evidence type="ECO:0000256" key="4">
    <source>
        <dbReference type="ARBA" id="ARBA00022989"/>
    </source>
</evidence>
<dbReference type="PANTHER" id="PTHR37693">
    <property type="entry name" value="PHOSPHATIDYLGLYCEROL LYSYLTRANSFERASE"/>
    <property type="match status" value="1"/>
</dbReference>
<feature type="transmembrane region" description="Helical" evidence="6">
    <location>
        <begin position="227"/>
        <end position="248"/>
    </location>
</feature>
<dbReference type="STRING" id="1423755.FC40_GL000132"/>
<accession>A0A0R1WR21</accession>
<feature type="transmembrane region" description="Helical" evidence="6">
    <location>
        <begin position="178"/>
        <end position="197"/>
    </location>
</feature>
<keyword evidence="8" id="KW-1185">Reference proteome</keyword>
<dbReference type="PANTHER" id="PTHR37693:SF1">
    <property type="entry name" value="INTEGRAL MEMBRANE PROTEIN"/>
    <property type="match status" value="1"/>
</dbReference>
<dbReference type="NCBIfam" id="TIGR00374">
    <property type="entry name" value="flippase-like domain"/>
    <property type="match status" value="1"/>
</dbReference>
<keyword evidence="6" id="KW-0443">Lipid metabolism</keyword>